<keyword evidence="2" id="KW-0812">Transmembrane</keyword>
<accession>A0AAN1WIL0</accession>
<dbReference type="CDD" id="cd07316">
    <property type="entry name" value="terB_like_DjlA"/>
    <property type="match status" value="1"/>
</dbReference>
<dbReference type="InterPro" id="IPR029024">
    <property type="entry name" value="TerB-like"/>
</dbReference>
<dbReference type="KEGG" id="marq:MARGE09_P2479"/>
<keyword evidence="2" id="KW-0472">Membrane</keyword>
<dbReference type="Pfam" id="PF05099">
    <property type="entry name" value="TerB"/>
    <property type="match status" value="1"/>
</dbReference>
<dbReference type="PRINTS" id="PR00625">
    <property type="entry name" value="JDOMAIN"/>
</dbReference>
<dbReference type="InterPro" id="IPR007791">
    <property type="entry name" value="DjlA_N"/>
</dbReference>
<reference evidence="4 5" key="1">
    <citation type="journal article" date="2022" name="IScience">
        <title>An ultrasensitive nanofiber-based assay for enzymatic hydrolysis and deep-sea microbial degradation of cellulose.</title>
        <authorList>
            <person name="Tsudome M."/>
            <person name="Tachioka M."/>
            <person name="Miyazaki M."/>
            <person name="Uchimura K."/>
            <person name="Tsuda M."/>
            <person name="Takaki Y."/>
            <person name="Deguchi S."/>
        </authorList>
    </citation>
    <scope>NUCLEOTIDE SEQUENCE [LARGE SCALE GENOMIC DNA]</scope>
    <source>
        <strain evidence="4 5">GE09</strain>
    </source>
</reference>
<protein>
    <submittedName>
        <fullName evidence="4">DnaJ like chaperone protein</fullName>
    </submittedName>
</protein>
<keyword evidence="5" id="KW-1185">Reference proteome</keyword>
<evidence type="ECO:0000313" key="4">
    <source>
        <dbReference type="EMBL" id="BCD98278.1"/>
    </source>
</evidence>
<dbReference type="SUPFAM" id="SSF46565">
    <property type="entry name" value="Chaperone J-domain"/>
    <property type="match status" value="1"/>
</dbReference>
<name>A0AAN1WIL0_9GAMM</name>
<dbReference type="PANTHER" id="PTHR24074">
    <property type="entry name" value="CO-CHAPERONE PROTEIN DJLA"/>
    <property type="match status" value="1"/>
</dbReference>
<dbReference type="AlphaFoldDB" id="A0AAN1WIL0"/>
<dbReference type="InterPro" id="IPR036869">
    <property type="entry name" value="J_dom_sf"/>
</dbReference>
<dbReference type="EMBL" id="AP023086">
    <property type="protein sequence ID" value="BCD98278.1"/>
    <property type="molecule type" value="Genomic_DNA"/>
</dbReference>
<evidence type="ECO:0000259" key="3">
    <source>
        <dbReference type="PROSITE" id="PS50076"/>
    </source>
</evidence>
<feature type="transmembrane region" description="Helical" evidence="2">
    <location>
        <begin position="12"/>
        <end position="33"/>
    </location>
</feature>
<dbReference type="Proteomes" id="UP001320119">
    <property type="component" value="Chromosome"/>
</dbReference>
<organism evidence="4 5">
    <name type="scientific">Marinagarivorans cellulosilyticus</name>
    <dbReference type="NCBI Taxonomy" id="2721545"/>
    <lineage>
        <taxon>Bacteria</taxon>
        <taxon>Pseudomonadati</taxon>
        <taxon>Pseudomonadota</taxon>
        <taxon>Gammaproteobacteria</taxon>
        <taxon>Cellvibrionales</taxon>
        <taxon>Cellvibrionaceae</taxon>
        <taxon>Marinagarivorans</taxon>
    </lineage>
</organism>
<evidence type="ECO:0000256" key="1">
    <source>
        <dbReference type="ARBA" id="ARBA00023186"/>
    </source>
</evidence>
<keyword evidence="2" id="KW-1133">Transmembrane helix</keyword>
<evidence type="ECO:0000256" key="2">
    <source>
        <dbReference type="SAM" id="Phobius"/>
    </source>
</evidence>
<dbReference type="InterPro" id="IPR001623">
    <property type="entry name" value="DnaJ_domain"/>
</dbReference>
<dbReference type="NCBIfam" id="NF006948">
    <property type="entry name" value="PRK09430.1"/>
    <property type="match status" value="1"/>
</dbReference>
<sequence length="269" mass="29668">MGFIIRLVCLYIGVKLFGLLGIILGFVAGHFLAKGIQTQRQRLNPELRRQIESTLFSTAFPLMGYLAKADGRVSEQEVQAAEQLMARMQLSPEQRKEAIALFKGGTNAEFNPEPLVGHFLQVCGQYADVKQILLAYLITIAMADGSLDAAEQTAMQKIAEQMGFSRFVFEQMLKMAQAQGNFKGGHYQGHAGAQQPSSADVLKDAYSALGVEADCTDAELKKAYRKLMSQYHPDKLSGQGVPEEMLKVATERSQEIQAAYDTVKKARKP</sequence>
<dbReference type="RefSeq" id="WP_236982516.1">
    <property type="nucleotide sequence ID" value="NZ_AP023086.1"/>
</dbReference>
<dbReference type="SMART" id="SM00271">
    <property type="entry name" value="DnaJ"/>
    <property type="match status" value="1"/>
</dbReference>
<proteinExistence type="predicted"/>
<dbReference type="InterPro" id="IPR050817">
    <property type="entry name" value="DjlA_DnaK_co-chaperone"/>
</dbReference>
<feature type="domain" description="J" evidence="3">
    <location>
        <begin position="204"/>
        <end position="268"/>
    </location>
</feature>
<keyword evidence="1" id="KW-0143">Chaperone</keyword>
<dbReference type="Gene3D" id="1.10.287.110">
    <property type="entry name" value="DnaJ domain"/>
    <property type="match status" value="1"/>
</dbReference>
<dbReference type="Gene3D" id="1.10.3680.10">
    <property type="entry name" value="TerB-like"/>
    <property type="match status" value="1"/>
</dbReference>
<evidence type="ECO:0000313" key="5">
    <source>
        <dbReference type="Proteomes" id="UP001320119"/>
    </source>
</evidence>
<dbReference type="CDD" id="cd06257">
    <property type="entry name" value="DnaJ"/>
    <property type="match status" value="1"/>
</dbReference>
<dbReference type="SUPFAM" id="SSF158682">
    <property type="entry name" value="TerB-like"/>
    <property type="match status" value="1"/>
</dbReference>
<dbReference type="PROSITE" id="PS50076">
    <property type="entry name" value="DNAJ_2"/>
    <property type="match status" value="1"/>
</dbReference>
<gene>
    <name evidence="4" type="ORF">MARGE09_P2479</name>
</gene>
<dbReference type="Pfam" id="PF00226">
    <property type="entry name" value="DnaJ"/>
    <property type="match status" value="1"/>
</dbReference>